<dbReference type="InterPro" id="IPR006427">
    <property type="entry name" value="Portal_HK97"/>
</dbReference>
<dbReference type="KEGG" id="malk:MalAC0309_1613"/>
<reference evidence="1 2" key="2">
    <citation type="submission" date="2016-01" db="EMBL/GenBank/DDBJ databases">
        <title>Microcella alkaliphila JAM AC0309 whole genome shotgun sequence.</title>
        <authorList>
            <person name="Kurata A."/>
            <person name="Hirose Y."/>
            <person name="Kishimoto N."/>
            <person name="Kobayashi T."/>
        </authorList>
    </citation>
    <scope>NUCLEOTIDE SEQUENCE [LARGE SCALE GENOMIC DNA]</scope>
    <source>
        <strain evidence="1 2">JAM AC0309</strain>
    </source>
</reference>
<protein>
    <recommendedName>
        <fullName evidence="3">HK97 family phage portal protein</fullName>
    </recommendedName>
</protein>
<gene>
    <name evidence="1" type="ORF">MalAC0309_1613</name>
</gene>
<dbReference type="Pfam" id="PF04860">
    <property type="entry name" value="Phage_portal"/>
    <property type="match status" value="1"/>
</dbReference>
<sequence length="643" mass="70632">MAFAVSAGSLQAIQKPTARAPYSLRLSDDLSEDYAAIYRSQDAVRTVVDFLARNIAQLGLHSYRRLSDTDRERLTDHPLPQLLSRPNSRTTTFRLMRSLVADRGIYDAAYWLKIRENGAPALVRLPPKMVTALGDNWLHPAAFEVKGNRGKTVIPADRIIHFHGYSPTSETDGVSPIETLRRILAEAYAAGQMREQVLRNGARHSGYITRPQNSEWSDAAARRFKEGWRAQYQGQSATEAGGTPVLEDGMQFVPASQTAADLQYVEARKLTREEVAAAYHIPPPMVGLLDKATFSNIEEQHKMLYQDTLGPMLEEIQQELELQLLPEFDDVDGVYIEFNLAEKLRGSFEEQAAQLQTSVGAPYMTRNEARARANLPAVAGGDELVTPLNVLIGGQASPTDSAPDGQLSWRIPGSKALGPVRVKARPQQSHVAQMQRKLSDFFARQEQEVRSQLGAKSSAPWWDEERWENELAADLYALSAMMTVAVARRTAASIGLDPDDYDVDRTLAYQATVARSNARSINAVTRIQLETALDEAEEPLEQAAQVFEVAKTARAQQAGTTIATALAGWATVEAVEQLRGTRGAVKTWVTTSSNPRSSHAAMNGETVPLDSTFSNGARWPGDSAALDVEDIAGCECDVVITLE</sequence>
<dbReference type="AlphaFoldDB" id="A0A0U5B9F9"/>
<dbReference type="EMBL" id="AP017315">
    <property type="protein sequence ID" value="BAU32464.1"/>
    <property type="molecule type" value="Genomic_DNA"/>
</dbReference>
<dbReference type="Proteomes" id="UP000218965">
    <property type="component" value="Chromosome"/>
</dbReference>
<evidence type="ECO:0000313" key="1">
    <source>
        <dbReference type="EMBL" id="BAU32464.1"/>
    </source>
</evidence>
<name>A0A0U5B9F9_9MICO</name>
<dbReference type="RefSeq" id="WP_096421667.1">
    <property type="nucleotide sequence ID" value="NZ_AP017315.1"/>
</dbReference>
<accession>A0A0U5B9F9</accession>
<evidence type="ECO:0008006" key="3">
    <source>
        <dbReference type="Google" id="ProtNLM"/>
    </source>
</evidence>
<dbReference type="InterPro" id="IPR006944">
    <property type="entry name" value="Phage/GTA_portal"/>
</dbReference>
<evidence type="ECO:0000313" key="2">
    <source>
        <dbReference type="Proteomes" id="UP000218965"/>
    </source>
</evidence>
<proteinExistence type="predicted"/>
<reference evidence="2" key="1">
    <citation type="submission" date="2015-12" db="EMBL/GenBank/DDBJ databases">
        <authorList>
            <person name="Shamseldin A."/>
            <person name="Moawad H."/>
            <person name="Abd El-Rahim W.M."/>
            <person name="Sadowsky M.J."/>
        </authorList>
    </citation>
    <scope>NUCLEOTIDE SEQUENCE [LARGE SCALE GENOMIC DNA]</scope>
    <source>
        <strain evidence="2">JAM AC0309</strain>
    </source>
</reference>
<organism evidence="1 2">
    <name type="scientific">Microcella alkaliphila</name>
    <dbReference type="NCBI Taxonomy" id="279828"/>
    <lineage>
        <taxon>Bacteria</taxon>
        <taxon>Bacillati</taxon>
        <taxon>Actinomycetota</taxon>
        <taxon>Actinomycetes</taxon>
        <taxon>Micrococcales</taxon>
        <taxon>Microbacteriaceae</taxon>
        <taxon>Microcella</taxon>
    </lineage>
</organism>
<dbReference type="NCBIfam" id="TIGR01537">
    <property type="entry name" value="portal_HK97"/>
    <property type="match status" value="1"/>
</dbReference>
<dbReference type="OrthoDB" id="9765386at2"/>